<dbReference type="Gene3D" id="3.30.420.40">
    <property type="match status" value="2"/>
</dbReference>
<keyword evidence="7" id="KW-1185">Reference proteome</keyword>
<dbReference type="RefSeq" id="WP_378416892.1">
    <property type="nucleotide sequence ID" value="NZ_JBHSFO010000004.1"/>
</dbReference>
<dbReference type="Pfam" id="PF00012">
    <property type="entry name" value="HSP70"/>
    <property type="match status" value="1"/>
</dbReference>
<feature type="transmembrane region" description="Helical" evidence="5">
    <location>
        <begin position="454"/>
        <end position="476"/>
    </location>
</feature>
<keyword evidence="3" id="KW-0143">Chaperone</keyword>
<evidence type="ECO:0000256" key="5">
    <source>
        <dbReference type="SAM" id="Phobius"/>
    </source>
</evidence>
<keyword evidence="2" id="KW-0067">ATP-binding</keyword>
<evidence type="ECO:0000313" key="7">
    <source>
        <dbReference type="Proteomes" id="UP001595914"/>
    </source>
</evidence>
<dbReference type="Gene3D" id="3.90.640.10">
    <property type="entry name" value="Actin, Chain A, domain 4"/>
    <property type="match status" value="1"/>
</dbReference>
<evidence type="ECO:0000256" key="1">
    <source>
        <dbReference type="ARBA" id="ARBA00022741"/>
    </source>
</evidence>
<feature type="region of interest" description="Disordered" evidence="4">
    <location>
        <begin position="377"/>
        <end position="396"/>
    </location>
</feature>
<keyword evidence="5" id="KW-0812">Transmembrane</keyword>
<name>A0ABV9FR21_9NOCA</name>
<dbReference type="PANTHER" id="PTHR42749">
    <property type="entry name" value="CELL SHAPE-DETERMINING PROTEIN MREB"/>
    <property type="match status" value="1"/>
</dbReference>
<sequence>MTAGLGLRVGDTTATAVLYRSGDPIGEPLTVVRNSTLQLGENESILGPPADRPGVLSRFVAQSSDPDGVVDLDGNSYRAVDLVATATSGLLMAAAVQFPDQFTAGSAPQTVATHPSHWDEPAVEALREALDYVGLESVLLVPDAVAAVAWLEATHGSLGDAVVAVYHLGSTGLDVSLVRTGADAGLLRPSTFTTRFGCDDLDRTVVEHVLVAVATELGPVDTTDPAIRAELTTLRERCRAAREQLSTQDSATVSVEVAGAHTSVTLTRAELDDMLRGPLTGALTLVEETVRAHDLDPSTVLAVLLAGGGATTPLLAELAAQSLAVAPVSAPQPGLITVQGAAILALGADHALLAAAGIAPTRAGGIVAAGAGAWPTTTPDEAGEVSADAFPSPAPDDAETDAIPVVTPDAGAETAWGAAVMPSADTVLPSAEPVAPLAAESAAESTPRGRSDRAVLIGVGGAIALIVAAIGAGVALMPRDDAGTDLPHITPVTLVTTTAVTTTTTLRPTTTTSTVPFPTVTTTTVPPTTTTTTVPPTTTTTTVPPTTTTTTVPPTTTTTTVPTTTTTTKTTTTTRTTTKPTTTTTKTTTKTTTPPTPTPEV</sequence>
<feature type="compositionally biased region" description="Low complexity" evidence="4">
    <location>
        <begin position="506"/>
        <end position="593"/>
    </location>
</feature>
<dbReference type="EMBL" id="JBHSFO010000004">
    <property type="protein sequence ID" value="MFC4604257.1"/>
    <property type="molecule type" value="Genomic_DNA"/>
</dbReference>
<evidence type="ECO:0000313" key="6">
    <source>
        <dbReference type="EMBL" id="MFC4604257.1"/>
    </source>
</evidence>
<dbReference type="InterPro" id="IPR043129">
    <property type="entry name" value="ATPase_NBD"/>
</dbReference>
<feature type="region of interest" description="Disordered" evidence="4">
    <location>
        <begin position="506"/>
        <end position="601"/>
    </location>
</feature>
<dbReference type="PANTHER" id="PTHR42749:SF1">
    <property type="entry name" value="CELL SHAPE-DETERMINING PROTEIN MREB"/>
    <property type="match status" value="1"/>
</dbReference>
<accession>A0ABV9FR21</accession>
<dbReference type="InterPro" id="IPR013126">
    <property type="entry name" value="Hsp_70_fam"/>
</dbReference>
<keyword evidence="5" id="KW-1133">Transmembrane helix</keyword>
<comment type="caution">
    <text evidence="6">The sequence shown here is derived from an EMBL/GenBank/DDBJ whole genome shotgun (WGS) entry which is preliminary data.</text>
</comment>
<gene>
    <name evidence="6" type="ORF">ACFO6S_11230</name>
</gene>
<keyword evidence="1" id="KW-0547">Nucleotide-binding</keyword>
<proteinExistence type="predicted"/>
<keyword evidence="5" id="KW-0472">Membrane</keyword>
<dbReference type="SUPFAM" id="SSF53067">
    <property type="entry name" value="Actin-like ATPase domain"/>
    <property type="match status" value="1"/>
</dbReference>
<organism evidence="6 7">
    <name type="scientific">Rhodococcus kronopolitis</name>
    <dbReference type="NCBI Taxonomy" id="1460226"/>
    <lineage>
        <taxon>Bacteria</taxon>
        <taxon>Bacillati</taxon>
        <taxon>Actinomycetota</taxon>
        <taxon>Actinomycetes</taxon>
        <taxon>Mycobacteriales</taxon>
        <taxon>Nocardiaceae</taxon>
        <taxon>Rhodococcus</taxon>
    </lineage>
</organism>
<dbReference type="Proteomes" id="UP001595914">
    <property type="component" value="Unassembled WGS sequence"/>
</dbReference>
<evidence type="ECO:0000256" key="4">
    <source>
        <dbReference type="SAM" id="MobiDB-lite"/>
    </source>
</evidence>
<evidence type="ECO:0000256" key="3">
    <source>
        <dbReference type="ARBA" id="ARBA00023186"/>
    </source>
</evidence>
<protein>
    <submittedName>
        <fullName evidence="6">Hsp70 family protein</fullName>
    </submittedName>
</protein>
<evidence type="ECO:0000256" key="2">
    <source>
        <dbReference type="ARBA" id="ARBA00022840"/>
    </source>
</evidence>
<reference evidence="7" key="1">
    <citation type="journal article" date="2019" name="Int. J. Syst. Evol. Microbiol.">
        <title>The Global Catalogue of Microorganisms (GCM) 10K type strain sequencing project: providing services to taxonomists for standard genome sequencing and annotation.</title>
        <authorList>
            <consortium name="The Broad Institute Genomics Platform"/>
            <consortium name="The Broad Institute Genome Sequencing Center for Infectious Disease"/>
            <person name="Wu L."/>
            <person name="Ma J."/>
        </authorList>
    </citation>
    <scope>NUCLEOTIDE SEQUENCE [LARGE SCALE GENOMIC DNA]</scope>
    <source>
        <strain evidence="7">CCUG 54520</strain>
    </source>
</reference>